<evidence type="ECO:0000313" key="2">
    <source>
        <dbReference type="EMBL" id="QNN53992.1"/>
    </source>
</evidence>
<evidence type="ECO:0000313" key="3">
    <source>
        <dbReference type="Proteomes" id="UP000515947"/>
    </source>
</evidence>
<keyword evidence="1" id="KW-1133">Transmembrane helix</keyword>
<keyword evidence="3" id="KW-1185">Reference proteome</keyword>
<organism evidence="2 3">
    <name type="scientific">Nocardioides mesophilus</name>
    <dbReference type="NCBI Taxonomy" id="433659"/>
    <lineage>
        <taxon>Bacteria</taxon>
        <taxon>Bacillati</taxon>
        <taxon>Actinomycetota</taxon>
        <taxon>Actinomycetes</taxon>
        <taxon>Propionibacteriales</taxon>
        <taxon>Nocardioidaceae</taxon>
        <taxon>Nocardioides</taxon>
    </lineage>
</organism>
<reference evidence="2 3" key="1">
    <citation type="submission" date="2020-08" db="EMBL/GenBank/DDBJ databases">
        <title>Genome sequence of Nocardioides mesophilus KACC 16243T.</title>
        <authorList>
            <person name="Hyun D.-W."/>
            <person name="Bae J.-W."/>
        </authorList>
    </citation>
    <scope>NUCLEOTIDE SEQUENCE [LARGE SCALE GENOMIC DNA]</scope>
    <source>
        <strain evidence="2 3">KACC 16243</strain>
    </source>
</reference>
<gene>
    <name evidence="2" type="ORF">H9L09_06315</name>
</gene>
<dbReference type="KEGG" id="nmes:H9L09_06315"/>
<evidence type="ECO:0008006" key="4">
    <source>
        <dbReference type="Google" id="ProtNLM"/>
    </source>
</evidence>
<dbReference type="Proteomes" id="UP000515947">
    <property type="component" value="Chromosome"/>
</dbReference>
<dbReference type="RefSeq" id="WP_187579836.1">
    <property type="nucleotide sequence ID" value="NZ_CP060713.1"/>
</dbReference>
<protein>
    <recommendedName>
        <fullName evidence="4">DUF4333 domain-containing protein</fullName>
    </recommendedName>
</protein>
<feature type="transmembrane region" description="Helical" evidence="1">
    <location>
        <begin position="28"/>
        <end position="48"/>
    </location>
</feature>
<name>A0A7G9REG7_9ACTN</name>
<keyword evidence="1" id="KW-0472">Membrane</keyword>
<dbReference type="EMBL" id="CP060713">
    <property type="protein sequence ID" value="QNN53992.1"/>
    <property type="molecule type" value="Genomic_DNA"/>
</dbReference>
<accession>A0A7G9REG7</accession>
<evidence type="ECO:0000256" key="1">
    <source>
        <dbReference type="SAM" id="Phobius"/>
    </source>
</evidence>
<proteinExistence type="predicted"/>
<sequence>MTSPRRPRLTELDPVTRRMEGSVGFRRAALVFCALGVVAVVVTGVLGLQRIMRPTLDARDIEGLLEDQYARQGRNPEEVGRTLACPTDRRYHDGDLVSCWLEAESPRAEPPFEEVRFSIHVVDDRWRFDLVSD</sequence>
<keyword evidence="1" id="KW-0812">Transmembrane</keyword>
<dbReference type="AlphaFoldDB" id="A0A7G9REG7"/>